<protein>
    <submittedName>
        <fullName evidence="2">Uncharacterized protein</fullName>
    </submittedName>
</protein>
<sequence>MTSAYNKNQLIEVDLLFGVDLRYSTNKVRRWDLNALLDEYQIDRPHGYSTDLKNRVKAAVKQRKKAIQQRDQLLEKQRLENEQKQAAQRRRLEEEARENFENLHQFVQRNDFNNLQQQRELQEYKDEYQRRMFAEEARENFENLRQELQEFKEEQLRNERYQRIHDEFNNLSDLEFRTFRLLDEEIAEEIRKLDYKNFRKIDFEDADALMLTEPFNQVLFRRQVKKFRQKYPKETVEK</sequence>
<dbReference type="EMBL" id="SNRW01036628">
    <property type="protein sequence ID" value="KAA6354257.1"/>
    <property type="molecule type" value="Genomic_DNA"/>
</dbReference>
<comment type="caution">
    <text evidence="2">The sequence shown here is derived from an EMBL/GenBank/DDBJ whole genome shotgun (WGS) entry which is preliminary data.</text>
</comment>
<organism evidence="2 3">
    <name type="scientific">Streblomastix strix</name>
    <dbReference type="NCBI Taxonomy" id="222440"/>
    <lineage>
        <taxon>Eukaryota</taxon>
        <taxon>Metamonada</taxon>
        <taxon>Preaxostyla</taxon>
        <taxon>Oxymonadida</taxon>
        <taxon>Streblomastigidae</taxon>
        <taxon>Streblomastix</taxon>
    </lineage>
</organism>
<evidence type="ECO:0000313" key="2">
    <source>
        <dbReference type="EMBL" id="KAA6354257.1"/>
    </source>
</evidence>
<accession>A0A5J4T7M7</accession>
<keyword evidence="1" id="KW-0175">Coiled coil</keyword>
<proteinExistence type="predicted"/>
<evidence type="ECO:0000313" key="3">
    <source>
        <dbReference type="Proteomes" id="UP000324800"/>
    </source>
</evidence>
<gene>
    <name evidence="2" type="ORF">EZS28_050216</name>
</gene>
<name>A0A5J4T7M7_9EUKA</name>
<dbReference type="AlphaFoldDB" id="A0A5J4T7M7"/>
<feature type="coiled-coil region" evidence="1">
    <location>
        <begin position="56"/>
        <end position="99"/>
    </location>
</feature>
<feature type="coiled-coil region" evidence="1">
    <location>
        <begin position="134"/>
        <end position="164"/>
    </location>
</feature>
<feature type="non-terminal residue" evidence="2">
    <location>
        <position position="238"/>
    </location>
</feature>
<evidence type="ECO:0000256" key="1">
    <source>
        <dbReference type="SAM" id="Coils"/>
    </source>
</evidence>
<dbReference type="Proteomes" id="UP000324800">
    <property type="component" value="Unassembled WGS sequence"/>
</dbReference>
<reference evidence="2 3" key="1">
    <citation type="submission" date="2019-03" db="EMBL/GenBank/DDBJ databases">
        <title>Single cell metagenomics reveals metabolic interactions within the superorganism composed of flagellate Streblomastix strix and complex community of Bacteroidetes bacteria on its surface.</title>
        <authorList>
            <person name="Treitli S.C."/>
            <person name="Kolisko M."/>
            <person name="Husnik F."/>
            <person name="Keeling P."/>
            <person name="Hampl V."/>
        </authorList>
    </citation>
    <scope>NUCLEOTIDE SEQUENCE [LARGE SCALE GENOMIC DNA]</scope>
    <source>
        <strain evidence="2">ST1C</strain>
    </source>
</reference>